<name>A0ABN7PND6_TIMPD</name>
<dbReference type="Pfam" id="PF02791">
    <property type="entry name" value="DDT"/>
    <property type="match status" value="1"/>
</dbReference>
<dbReference type="EMBL" id="CAJPIN010073182">
    <property type="protein sequence ID" value="CAG2067680.1"/>
    <property type="molecule type" value="Genomic_DNA"/>
</dbReference>
<feature type="region of interest" description="Disordered" evidence="4">
    <location>
        <begin position="1"/>
        <end position="28"/>
    </location>
</feature>
<keyword evidence="7" id="KW-1185">Reference proteome</keyword>
<proteinExistence type="predicted"/>
<protein>
    <recommendedName>
        <fullName evidence="5">DDT domain-containing protein</fullName>
    </recommendedName>
</protein>
<organism evidence="6 7">
    <name type="scientific">Timema podura</name>
    <name type="common">Walking stick</name>
    <dbReference type="NCBI Taxonomy" id="61482"/>
    <lineage>
        <taxon>Eukaryota</taxon>
        <taxon>Metazoa</taxon>
        <taxon>Ecdysozoa</taxon>
        <taxon>Arthropoda</taxon>
        <taxon>Hexapoda</taxon>
        <taxon>Insecta</taxon>
        <taxon>Pterygota</taxon>
        <taxon>Neoptera</taxon>
        <taxon>Polyneoptera</taxon>
        <taxon>Phasmatodea</taxon>
        <taxon>Timematodea</taxon>
        <taxon>Timematoidea</taxon>
        <taxon>Timematidae</taxon>
        <taxon>Timema</taxon>
    </lineage>
</organism>
<feature type="coiled-coil region" evidence="3">
    <location>
        <begin position="53"/>
        <end position="101"/>
    </location>
</feature>
<feature type="domain" description="DDT" evidence="5">
    <location>
        <begin position="118"/>
        <end position="188"/>
    </location>
</feature>
<evidence type="ECO:0000313" key="7">
    <source>
        <dbReference type="Proteomes" id="UP001153148"/>
    </source>
</evidence>
<keyword evidence="3" id="KW-0175">Coiled coil</keyword>
<evidence type="ECO:0000256" key="4">
    <source>
        <dbReference type="SAM" id="MobiDB-lite"/>
    </source>
</evidence>
<evidence type="ECO:0000256" key="2">
    <source>
        <dbReference type="ARBA" id="ARBA00023242"/>
    </source>
</evidence>
<dbReference type="PROSITE" id="PS50827">
    <property type="entry name" value="DDT"/>
    <property type="match status" value="1"/>
</dbReference>
<accession>A0ABN7PND6</accession>
<dbReference type="Proteomes" id="UP001153148">
    <property type="component" value="Unassembled WGS sequence"/>
</dbReference>
<reference evidence="6" key="1">
    <citation type="submission" date="2021-03" db="EMBL/GenBank/DDBJ databases">
        <authorList>
            <person name="Tran Van P."/>
        </authorList>
    </citation>
    <scope>NUCLEOTIDE SEQUENCE</scope>
</reference>
<evidence type="ECO:0000256" key="3">
    <source>
        <dbReference type="SAM" id="Coils"/>
    </source>
</evidence>
<evidence type="ECO:0000256" key="1">
    <source>
        <dbReference type="ARBA" id="ARBA00004123"/>
    </source>
</evidence>
<evidence type="ECO:0000313" key="6">
    <source>
        <dbReference type="EMBL" id="CAG2067680.1"/>
    </source>
</evidence>
<dbReference type="PANTHER" id="PTHR46510">
    <property type="entry name" value="BROMODOMAIN ADJACENT TO ZINC FINGER DOMAIN PROTEIN 1A"/>
    <property type="match status" value="1"/>
</dbReference>
<gene>
    <name evidence="6" type="ORF">TPAB3V08_LOCUS14623</name>
</gene>
<evidence type="ECO:0000259" key="5">
    <source>
        <dbReference type="PROSITE" id="PS50827"/>
    </source>
</evidence>
<comment type="subcellular location">
    <subcellularLocation>
        <location evidence="1">Nucleus</location>
    </subcellularLocation>
</comment>
<sequence>MSTKKMVTLDKKKSPSKQLAKKLKDKYAANSRKDELNKKLLENHKLKNVMIPLQKKNVSLQEKQKRIEEKLKEREKRKEEKARLAEYMKEWNRHREDLELEDLKVLPMPSVINCGIPDEHFGDFVMILEFFQSFRDILSLKSFFPGGVVSFEVMVRALVTKEVAGEELECIHEFKYLDSVVIRQKVLNRVTNKSKFFNLTQRLMWDKEMSLCELCLVPTLTYSLEACTVNKKELIKV</sequence>
<comment type="caution">
    <text evidence="6">The sequence shown here is derived from an EMBL/GenBank/DDBJ whole genome shotgun (WGS) entry which is preliminary data.</text>
</comment>
<keyword evidence="2" id="KW-0539">Nucleus</keyword>
<dbReference type="PANTHER" id="PTHR46510:SF1">
    <property type="entry name" value="BROMODOMAIN ADJACENT TO ZINC FINGER DOMAIN PROTEIN 1A"/>
    <property type="match status" value="1"/>
</dbReference>
<dbReference type="InterPro" id="IPR047171">
    <property type="entry name" value="BAZ1A"/>
</dbReference>
<dbReference type="InterPro" id="IPR018501">
    <property type="entry name" value="DDT_dom"/>
</dbReference>